<dbReference type="GO" id="GO:0005737">
    <property type="term" value="C:cytoplasm"/>
    <property type="evidence" value="ECO:0007669"/>
    <property type="project" value="TreeGrafter"/>
</dbReference>
<dbReference type="RefSeq" id="XP_067918912.1">
    <property type="nucleotide sequence ID" value="XM_068069107.1"/>
</dbReference>
<dbReference type="AlphaFoldDB" id="A0A2C6KI12"/>
<accession>A0A2C6KI12</accession>
<organism evidence="5 6">
    <name type="scientific">Cystoisospora suis</name>
    <dbReference type="NCBI Taxonomy" id="483139"/>
    <lineage>
        <taxon>Eukaryota</taxon>
        <taxon>Sar</taxon>
        <taxon>Alveolata</taxon>
        <taxon>Apicomplexa</taxon>
        <taxon>Conoidasida</taxon>
        <taxon>Coccidia</taxon>
        <taxon>Eucoccidiorida</taxon>
        <taxon>Eimeriorina</taxon>
        <taxon>Sarcocystidae</taxon>
        <taxon>Cystoisospora</taxon>
    </lineage>
</organism>
<protein>
    <submittedName>
        <fullName evidence="5">Wd g-beta repeat-containing protein</fullName>
    </submittedName>
</protein>
<reference evidence="5 6" key="1">
    <citation type="journal article" date="2017" name="Int. J. Parasitol.">
        <title>The genome of the protozoan parasite Cystoisospora suis and a reverse vaccinology approach to identify vaccine candidates.</title>
        <authorList>
            <person name="Palmieri N."/>
            <person name="Shrestha A."/>
            <person name="Ruttkowski B."/>
            <person name="Beck T."/>
            <person name="Vogl C."/>
            <person name="Tomley F."/>
            <person name="Blake D.P."/>
            <person name="Joachim A."/>
        </authorList>
    </citation>
    <scope>NUCLEOTIDE SEQUENCE [LARGE SCALE GENOMIC DNA]</scope>
    <source>
        <strain evidence="5 6">Wien I</strain>
    </source>
</reference>
<feature type="compositionally biased region" description="Basic residues" evidence="4">
    <location>
        <begin position="94"/>
        <end position="105"/>
    </location>
</feature>
<evidence type="ECO:0000256" key="2">
    <source>
        <dbReference type="ARBA" id="ARBA00022737"/>
    </source>
</evidence>
<dbReference type="PANTHER" id="PTHR15574">
    <property type="entry name" value="WD REPEAT DOMAIN-CONTAINING FAMILY"/>
    <property type="match status" value="1"/>
</dbReference>
<dbReference type="SMART" id="SM00320">
    <property type="entry name" value="WD40"/>
    <property type="match status" value="2"/>
</dbReference>
<dbReference type="InterPro" id="IPR001680">
    <property type="entry name" value="WD40_rpt"/>
</dbReference>
<sequence>MEGRSNEEGFSSDLHEWMDANSYDTNRPSERDDNEGERRRRRTDGGSGRTRRRGGRRRRSLHFSSNDEMSNDEGMSLRAGEDKISSSLSARQGKERRRRTRRRRFLSSSDSSWPSFHTSDPLTTTPTHSSSSLSLSDPDDSQDDVSSSGGFSQSDEEARERREDPGEDSGDSTYPNNEEAQSSGRDTDGEDEEEIPPGPLRGVGALATADEAEEYLLNANWLPLPENGRFVGHCSAATDIKEVAFWGNDHILAGSDDGSVLVWRASDGSIVNILRGHESHVNCVAVHPSLGGGGGSCCVATSGIDDYIKIWSPTADEPFVMDDNARRILKQIQNLVEEETSSTRTFLTGVGPQVLRHFLGVMNRRRQQGGAPGGDTGEEQQAFCNVQ</sequence>
<dbReference type="Gene3D" id="2.130.10.10">
    <property type="entry name" value="YVTN repeat-like/Quinoprotein amine dehydrogenase"/>
    <property type="match status" value="1"/>
</dbReference>
<dbReference type="InterPro" id="IPR015943">
    <property type="entry name" value="WD40/YVTN_repeat-like_dom_sf"/>
</dbReference>
<name>A0A2C6KI12_9APIC</name>
<evidence type="ECO:0000313" key="6">
    <source>
        <dbReference type="Proteomes" id="UP000221165"/>
    </source>
</evidence>
<dbReference type="Pfam" id="PF00400">
    <property type="entry name" value="WD40"/>
    <property type="match status" value="2"/>
</dbReference>
<dbReference type="VEuPathDB" id="ToxoDB:CSUI_008988"/>
<evidence type="ECO:0000313" key="5">
    <source>
        <dbReference type="EMBL" id="PHJ17187.1"/>
    </source>
</evidence>
<keyword evidence="6" id="KW-1185">Reference proteome</keyword>
<gene>
    <name evidence="5" type="ORF">CSUI_008988</name>
</gene>
<evidence type="ECO:0000256" key="3">
    <source>
        <dbReference type="PROSITE-ProRule" id="PRU00221"/>
    </source>
</evidence>
<keyword evidence="1 3" id="KW-0853">WD repeat</keyword>
<proteinExistence type="predicted"/>
<dbReference type="OrthoDB" id="332886at2759"/>
<dbReference type="GeneID" id="94432318"/>
<dbReference type="InterPro" id="IPR036322">
    <property type="entry name" value="WD40_repeat_dom_sf"/>
</dbReference>
<feature type="region of interest" description="Disordered" evidence="4">
    <location>
        <begin position="1"/>
        <end position="203"/>
    </location>
</feature>
<dbReference type="GO" id="GO:0080008">
    <property type="term" value="C:Cul4-RING E3 ubiquitin ligase complex"/>
    <property type="evidence" value="ECO:0007669"/>
    <property type="project" value="TreeGrafter"/>
</dbReference>
<feature type="compositionally biased region" description="Basic and acidic residues" evidence="4">
    <location>
        <begin position="1"/>
        <end position="18"/>
    </location>
</feature>
<comment type="caution">
    <text evidence="5">The sequence shown here is derived from an EMBL/GenBank/DDBJ whole genome shotgun (WGS) entry which is preliminary data.</text>
</comment>
<feature type="repeat" description="WD" evidence="3">
    <location>
        <begin position="274"/>
        <end position="312"/>
    </location>
</feature>
<dbReference type="Proteomes" id="UP000221165">
    <property type="component" value="Unassembled WGS sequence"/>
</dbReference>
<keyword evidence="2" id="KW-0677">Repeat</keyword>
<dbReference type="EMBL" id="MIGC01005204">
    <property type="protein sequence ID" value="PHJ17187.1"/>
    <property type="molecule type" value="Genomic_DNA"/>
</dbReference>
<dbReference type="PANTHER" id="PTHR15574:SF40">
    <property type="entry name" value="WD AND TETRATRICOPEPTIDE REPEATS PROTEIN 1"/>
    <property type="match status" value="1"/>
</dbReference>
<feature type="region of interest" description="Disordered" evidence="4">
    <location>
        <begin position="365"/>
        <end position="387"/>
    </location>
</feature>
<feature type="compositionally biased region" description="Low complexity" evidence="4">
    <location>
        <begin position="106"/>
        <end position="136"/>
    </location>
</feature>
<feature type="compositionally biased region" description="Low complexity" evidence="4">
    <location>
        <begin position="144"/>
        <end position="153"/>
    </location>
</feature>
<evidence type="ECO:0000256" key="1">
    <source>
        <dbReference type="ARBA" id="ARBA00022574"/>
    </source>
</evidence>
<evidence type="ECO:0000256" key="4">
    <source>
        <dbReference type="SAM" id="MobiDB-lite"/>
    </source>
</evidence>
<dbReference type="GO" id="GO:0045717">
    <property type="term" value="P:negative regulation of fatty acid biosynthetic process"/>
    <property type="evidence" value="ECO:0007669"/>
    <property type="project" value="TreeGrafter"/>
</dbReference>
<feature type="compositionally biased region" description="Polar residues" evidence="4">
    <location>
        <begin position="171"/>
        <end position="184"/>
    </location>
</feature>
<feature type="compositionally biased region" description="Basic residues" evidence="4">
    <location>
        <begin position="49"/>
        <end position="61"/>
    </location>
</feature>
<dbReference type="SUPFAM" id="SSF50978">
    <property type="entry name" value="WD40 repeat-like"/>
    <property type="match status" value="1"/>
</dbReference>
<dbReference type="PROSITE" id="PS50082">
    <property type="entry name" value="WD_REPEATS_2"/>
    <property type="match status" value="1"/>
</dbReference>
<dbReference type="InterPro" id="IPR045151">
    <property type="entry name" value="DCAF8"/>
</dbReference>